<reference evidence="3" key="2">
    <citation type="submission" date="2023-06" db="EMBL/GenBank/DDBJ databases">
        <authorList>
            <person name="Kobayashi Y."/>
            <person name="Kayamori A."/>
            <person name="Aoki K."/>
            <person name="Shiwa Y."/>
            <person name="Fujita N."/>
            <person name="Sugita T."/>
            <person name="Iwasaki W."/>
            <person name="Tanaka N."/>
            <person name="Takashima M."/>
        </authorList>
    </citation>
    <scope>NUCLEOTIDE SEQUENCE</scope>
    <source>
        <strain evidence="3">HIS016</strain>
    </source>
</reference>
<dbReference type="EMBL" id="BTCM01000004">
    <property type="protein sequence ID" value="GMK57396.1"/>
    <property type="molecule type" value="Genomic_DNA"/>
</dbReference>
<evidence type="ECO:0000313" key="3">
    <source>
        <dbReference type="EMBL" id="GMK57396.1"/>
    </source>
</evidence>
<feature type="region of interest" description="Disordered" evidence="1">
    <location>
        <begin position="86"/>
        <end position="122"/>
    </location>
</feature>
<gene>
    <name evidence="3" type="ORF">CspeluHIS016_0402300</name>
</gene>
<keyword evidence="4" id="KW-1185">Reference proteome</keyword>
<evidence type="ECO:0000256" key="2">
    <source>
        <dbReference type="SAM" id="Phobius"/>
    </source>
</evidence>
<keyword evidence="2" id="KW-1133">Transmembrane helix</keyword>
<dbReference type="AlphaFoldDB" id="A0AAD3YBV1"/>
<name>A0AAD3YBV1_9TREE</name>
<organism evidence="3 4">
    <name type="scientific">Cutaneotrichosporon spelunceum</name>
    <dbReference type="NCBI Taxonomy" id="1672016"/>
    <lineage>
        <taxon>Eukaryota</taxon>
        <taxon>Fungi</taxon>
        <taxon>Dikarya</taxon>
        <taxon>Basidiomycota</taxon>
        <taxon>Agaricomycotina</taxon>
        <taxon>Tremellomycetes</taxon>
        <taxon>Trichosporonales</taxon>
        <taxon>Trichosporonaceae</taxon>
        <taxon>Cutaneotrichosporon</taxon>
    </lineage>
</organism>
<sequence length="122" mass="13276">MAQLPLSKAESQENTTAVVIMAAAILAIATGIHTLGGLLSDIRLAEVNIVRSEYGATHDKISTTADTGAEKRNKIQDNVDALRRKLEARKNENSTRATRAVDRANDKARQRQSNLEGLSNKH</sequence>
<accession>A0AAD3YBV1</accession>
<dbReference type="Proteomes" id="UP001222932">
    <property type="component" value="Unassembled WGS sequence"/>
</dbReference>
<protein>
    <submittedName>
        <fullName evidence="3">Uncharacterized protein</fullName>
    </submittedName>
</protein>
<evidence type="ECO:0000313" key="4">
    <source>
        <dbReference type="Proteomes" id="UP001222932"/>
    </source>
</evidence>
<feature type="transmembrane region" description="Helical" evidence="2">
    <location>
        <begin position="16"/>
        <end position="39"/>
    </location>
</feature>
<comment type="caution">
    <text evidence="3">The sequence shown here is derived from an EMBL/GenBank/DDBJ whole genome shotgun (WGS) entry which is preliminary data.</text>
</comment>
<evidence type="ECO:0000256" key="1">
    <source>
        <dbReference type="SAM" id="MobiDB-lite"/>
    </source>
</evidence>
<proteinExistence type="predicted"/>
<feature type="compositionally biased region" description="Polar residues" evidence="1">
    <location>
        <begin position="111"/>
        <end position="122"/>
    </location>
</feature>
<feature type="compositionally biased region" description="Basic and acidic residues" evidence="1">
    <location>
        <begin position="86"/>
        <end position="109"/>
    </location>
</feature>
<keyword evidence="2" id="KW-0472">Membrane</keyword>
<keyword evidence="2" id="KW-0812">Transmembrane</keyword>
<reference evidence="3" key="1">
    <citation type="journal article" date="2023" name="BMC Genomics">
        <title>Chromosome-level genome assemblies of Cutaneotrichosporon spp. (Trichosporonales, Basidiomycota) reveal imbalanced evolution between nucleotide sequences and chromosome synteny.</title>
        <authorList>
            <person name="Kobayashi Y."/>
            <person name="Kayamori A."/>
            <person name="Aoki K."/>
            <person name="Shiwa Y."/>
            <person name="Matsutani M."/>
            <person name="Fujita N."/>
            <person name="Sugita T."/>
            <person name="Iwasaki W."/>
            <person name="Tanaka N."/>
            <person name="Takashima M."/>
        </authorList>
    </citation>
    <scope>NUCLEOTIDE SEQUENCE</scope>
    <source>
        <strain evidence="3">HIS016</strain>
    </source>
</reference>